<name>A0A8X6Y5F6_9ARAC</name>
<keyword evidence="15" id="KW-1185">Reference proteome</keyword>
<keyword evidence="5" id="KW-0732">Signal</keyword>
<keyword evidence="4" id="KW-0147">Chitin-binding</keyword>
<evidence type="ECO:0000256" key="6">
    <source>
        <dbReference type="ARBA" id="ARBA00022801"/>
    </source>
</evidence>
<gene>
    <name evidence="14" type="primary">Chia</name>
    <name evidence="14" type="ORF">TNIN_150091</name>
</gene>
<feature type="domain" description="GH18" evidence="13">
    <location>
        <begin position="17"/>
        <end position="376"/>
    </location>
</feature>
<keyword evidence="9" id="KW-0119">Carbohydrate metabolism</keyword>
<keyword evidence="11" id="KW-0624">Polysaccharide degradation</keyword>
<protein>
    <recommendedName>
        <fullName evidence="3">chitinase</fullName>
        <ecNumber evidence="3">3.2.1.14</ecNumber>
    </recommendedName>
</protein>
<dbReference type="InterPro" id="IPR050314">
    <property type="entry name" value="Glycosyl_Hydrlase_18"/>
</dbReference>
<dbReference type="Gene3D" id="3.20.20.80">
    <property type="entry name" value="Glycosidases"/>
    <property type="match status" value="1"/>
</dbReference>
<dbReference type="EC" id="3.2.1.14" evidence="3"/>
<dbReference type="Gene3D" id="3.10.50.10">
    <property type="match status" value="1"/>
</dbReference>
<dbReference type="SUPFAM" id="SSF51445">
    <property type="entry name" value="(Trans)glycosidases"/>
    <property type="match status" value="1"/>
</dbReference>
<dbReference type="AlphaFoldDB" id="A0A8X6Y5F6"/>
<dbReference type="InterPro" id="IPR001223">
    <property type="entry name" value="Glyco_hydro18_cat"/>
</dbReference>
<dbReference type="InterPro" id="IPR011583">
    <property type="entry name" value="Chitinase_II/V-like_cat"/>
</dbReference>
<organism evidence="14 15">
    <name type="scientific">Trichonephila inaurata madagascariensis</name>
    <dbReference type="NCBI Taxonomy" id="2747483"/>
    <lineage>
        <taxon>Eukaryota</taxon>
        <taxon>Metazoa</taxon>
        <taxon>Ecdysozoa</taxon>
        <taxon>Arthropoda</taxon>
        <taxon>Chelicerata</taxon>
        <taxon>Arachnida</taxon>
        <taxon>Araneae</taxon>
        <taxon>Araneomorphae</taxon>
        <taxon>Entelegynae</taxon>
        <taxon>Araneoidea</taxon>
        <taxon>Nephilidae</taxon>
        <taxon>Trichonephila</taxon>
        <taxon>Trichonephila inaurata</taxon>
    </lineage>
</organism>
<keyword evidence="7" id="KW-0146">Chitin degradation</keyword>
<evidence type="ECO:0000256" key="7">
    <source>
        <dbReference type="ARBA" id="ARBA00023024"/>
    </source>
</evidence>
<evidence type="ECO:0000256" key="8">
    <source>
        <dbReference type="ARBA" id="ARBA00023157"/>
    </source>
</evidence>
<dbReference type="SUPFAM" id="SSF54556">
    <property type="entry name" value="Chitinase insertion domain"/>
    <property type="match status" value="1"/>
</dbReference>
<accession>A0A8X6Y5F6</accession>
<comment type="caution">
    <text evidence="14">The sequence shown here is derived from an EMBL/GenBank/DDBJ whole genome shotgun (WGS) entry which is preliminary data.</text>
</comment>
<dbReference type="GO" id="GO:0000272">
    <property type="term" value="P:polysaccharide catabolic process"/>
    <property type="evidence" value="ECO:0007669"/>
    <property type="project" value="UniProtKB-KW"/>
</dbReference>
<dbReference type="PANTHER" id="PTHR11177">
    <property type="entry name" value="CHITINASE"/>
    <property type="match status" value="1"/>
</dbReference>
<evidence type="ECO:0000256" key="1">
    <source>
        <dbReference type="ARBA" id="ARBA00000822"/>
    </source>
</evidence>
<dbReference type="GO" id="GO:0008843">
    <property type="term" value="F:endochitinase activity"/>
    <property type="evidence" value="ECO:0007669"/>
    <property type="project" value="UniProtKB-EC"/>
</dbReference>
<dbReference type="GO" id="GO:0006032">
    <property type="term" value="P:chitin catabolic process"/>
    <property type="evidence" value="ECO:0007669"/>
    <property type="project" value="UniProtKB-KW"/>
</dbReference>
<evidence type="ECO:0000256" key="11">
    <source>
        <dbReference type="ARBA" id="ARBA00023326"/>
    </source>
</evidence>
<evidence type="ECO:0000256" key="4">
    <source>
        <dbReference type="ARBA" id="ARBA00022669"/>
    </source>
</evidence>
<dbReference type="InterPro" id="IPR001579">
    <property type="entry name" value="Glyco_hydro_18_chit_AS"/>
</dbReference>
<evidence type="ECO:0000313" key="15">
    <source>
        <dbReference type="Proteomes" id="UP000886998"/>
    </source>
</evidence>
<evidence type="ECO:0000256" key="2">
    <source>
        <dbReference type="ARBA" id="ARBA00009121"/>
    </source>
</evidence>
<dbReference type="FunFam" id="3.20.20.80:FF:000411">
    <property type="entry name" value="Brain chitinase, putative"/>
    <property type="match status" value="1"/>
</dbReference>
<dbReference type="PROSITE" id="PS51910">
    <property type="entry name" value="GH18_2"/>
    <property type="match status" value="1"/>
</dbReference>
<evidence type="ECO:0000259" key="13">
    <source>
        <dbReference type="PROSITE" id="PS51910"/>
    </source>
</evidence>
<keyword evidence="6 12" id="KW-0378">Hydrolase</keyword>
<evidence type="ECO:0000256" key="10">
    <source>
        <dbReference type="ARBA" id="ARBA00023295"/>
    </source>
</evidence>
<sequence>MVIFLSDDLDKGQSREPKLVCYYSNWAVYRPGLAKFTPENINPYLCTHIIYAFASLSEEFQIQPFDPYNDMEQGNYRSFVSLKAYNPNLKTMIAVGGWNEGSKRFSKLVESPDNRRTFILSVMAFLREYGFDGIDLDWEYPAFREGGNHTTDKRGYALLVKELRQAIDDEKFPPEKERLILSVAVPATKEYIDQGFDVPEISRNAHFLNLLTYDYHSAYEPETHHHAPLYSPEGLNPLDDRNRLNVAWTVEYYLSQGAPSHKLVVGIPMYGRSYTLSNPQLATGYDAPAKSPGEEGAATREKGYLAFYEICQKVKEDDWEVEAPSPRLLGPYAYKSDQWVGFDDEEMVFNKVDVTLVNCILNKLIIELDSDLKEKF</sequence>
<evidence type="ECO:0000256" key="9">
    <source>
        <dbReference type="ARBA" id="ARBA00023277"/>
    </source>
</evidence>
<keyword evidence="8" id="KW-1015">Disulfide bond</keyword>
<dbReference type="PROSITE" id="PS01095">
    <property type="entry name" value="GH18_1"/>
    <property type="match status" value="1"/>
</dbReference>
<dbReference type="InterPro" id="IPR029070">
    <property type="entry name" value="Chitinase_insertion_sf"/>
</dbReference>
<reference evidence="14" key="1">
    <citation type="submission" date="2020-08" db="EMBL/GenBank/DDBJ databases">
        <title>Multicomponent nature underlies the extraordinary mechanical properties of spider dragline silk.</title>
        <authorList>
            <person name="Kono N."/>
            <person name="Nakamura H."/>
            <person name="Mori M."/>
            <person name="Yoshida Y."/>
            <person name="Ohtoshi R."/>
            <person name="Malay A.D."/>
            <person name="Moran D.A.P."/>
            <person name="Tomita M."/>
            <person name="Numata K."/>
            <person name="Arakawa K."/>
        </authorList>
    </citation>
    <scope>NUCLEOTIDE SEQUENCE</scope>
</reference>
<dbReference type="OrthoDB" id="6431781at2759"/>
<evidence type="ECO:0000256" key="12">
    <source>
        <dbReference type="RuleBase" id="RU000489"/>
    </source>
</evidence>
<proteinExistence type="inferred from homology"/>
<comment type="similarity">
    <text evidence="2">Belongs to the glycosyl hydrolase 18 family. Chitinase class II subfamily.</text>
</comment>
<evidence type="ECO:0000313" key="14">
    <source>
        <dbReference type="EMBL" id="GFY64498.1"/>
    </source>
</evidence>
<evidence type="ECO:0000256" key="5">
    <source>
        <dbReference type="ARBA" id="ARBA00022729"/>
    </source>
</evidence>
<dbReference type="GO" id="GO:0005576">
    <property type="term" value="C:extracellular region"/>
    <property type="evidence" value="ECO:0007669"/>
    <property type="project" value="TreeGrafter"/>
</dbReference>
<keyword evidence="10 12" id="KW-0326">Glycosidase</keyword>
<dbReference type="EMBL" id="BMAV01015265">
    <property type="protein sequence ID" value="GFY64498.1"/>
    <property type="molecule type" value="Genomic_DNA"/>
</dbReference>
<dbReference type="GO" id="GO:0008061">
    <property type="term" value="F:chitin binding"/>
    <property type="evidence" value="ECO:0007669"/>
    <property type="project" value="UniProtKB-KW"/>
</dbReference>
<comment type="catalytic activity">
    <reaction evidence="1">
        <text>Random endo-hydrolysis of N-acetyl-beta-D-glucosaminide (1-&gt;4)-beta-linkages in chitin and chitodextrins.</text>
        <dbReference type="EC" id="3.2.1.14"/>
    </reaction>
</comment>
<evidence type="ECO:0000256" key="3">
    <source>
        <dbReference type="ARBA" id="ARBA00012729"/>
    </source>
</evidence>
<dbReference type="FunFam" id="3.10.50.10:FF:000004">
    <property type="entry name" value="Chitinase 5"/>
    <property type="match status" value="1"/>
</dbReference>
<dbReference type="SMART" id="SM00636">
    <property type="entry name" value="Glyco_18"/>
    <property type="match status" value="1"/>
</dbReference>
<dbReference type="Pfam" id="PF00704">
    <property type="entry name" value="Glyco_hydro_18"/>
    <property type="match status" value="1"/>
</dbReference>
<dbReference type="PANTHER" id="PTHR11177:SF399">
    <property type="entry name" value="CHITINASE 6, ISOFORM C"/>
    <property type="match status" value="1"/>
</dbReference>
<dbReference type="Proteomes" id="UP000886998">
    <property type="component" value="Unassembled WGS sequence"/>
</dbReference>
<dbReference type="InterPro" id="IPR017853">
    <property type="entry name" value="GH"/>
</dbReference>